<sequence length="85" mass="9218">MAKEPLTLTLSGVAADKLRRLSEASGHDPAAYLGVMLDEHFAEDMAEIAELKRRIADVEANGGIDHEDAMTEIRAMLAPDKRLSA</sequence>
<evidence type="ECO:0000313" key="2">
    <source>
        <dbReference type="Proteomes" id="UP000678276"/>
    </source>
</evidence>
<proteinExistence type="predicted"/>
<organism evidence="1 2">
    <name type="scientific">Jiella mangrovi</name>
    <dbReference type="NCBI Taxonomy" id="2821407"/>
    <lineage>
        <taxon>Bacteria</taxon>
        <taxon>Pseudomonadati</taxon>
        <taxon>Pseudomonadota</taxon>
        <taxon>Alphaproteobacteria</taxon>
        <taxon>Hyphomicrobiales</taxon>
        <taxon>Aurantimonadaceae</taxon>
        <taxon>Jiella</taxon>
    </lineage>
</organism>
<dbReference type="Proteomes" id="UP000678276">
    <property type="component" value="Unassembled WGS sequence"/>
</dbReference>
<evidence type="ECO:0000313" key="1">
    <source>
        <dbReference type="EMBL" id="MBP0616287.1"/>
    </source>
</evidence>
<reference evidence="1 2" key="1">
    <citation type="submission" date="2021-04" db="EMBL/GenBank/DDBJ databases">
        <title>Whole genome sequence of Jiella sp. KSK16Y-1.</title>
        <authorList>
            <person name="Tuo L."/>
        </authorList>
    </citation>
    <scope>NUCLEOTIDE SEQUENCE [LARGE SCALE GENOMIC DNA]</scope>
    <source>
        <strain evidence="1 2">KSK16Y-1</strain>
    </source>
</reference>
<keyword evidence="2" id="KW-1185">Reference proteome</keyword>
<name>A0ABS4BHQ7_9HYPH</name>
<protein>
    <recommendedName>
        <fullName evidence="3">CopG family transcriptional regulator</fullName>
    </recommendedName>
</protein>
<dbReference type="EMBL" id="JAGJCF010000007">
    <property type="protein sequence ID" value="MBP0616287.1"/>
    <property type="molecule type" value="Genomic_DNA"/>
</dbReference>
<gene>
    <name evidence="1" type="ORF">J6595_11905</name>
</gene>
<dbReference type="RefSeq" id="WP_209594785.1">
    <property type="nucleotide sequence ID" value="NZ_JAGJCF010000007.1"/>
</dbReference>
<accession>A0ABS4BHQ7</accession>
<evidence type="ECO:0008006" key="3">
    <source>
        <dbReference type="Google" id="ProtNLM"/>
    </source>
</evidence>
<comment type="caution">
    <text evidence="1">The sequence shown here is derived from an EMBL/GenBank/DDBJ whole genome shotgun (WGS) entry which is preliminary data.</text>
</comment>